<name>A0AB37UCI2_9CYAN</name>
<gene>
    <name evidence="2" type="ORF">DSM107010_56800</name>
</gene>
<reference evidence="2 3" key="1">
    <citation type="journal article" date="2019" name="Genome Biol. Evol.">
        <title>Day and night: Metabolic profiles and evolutionary relationships of six axenic non-marine cyanobacteria.</title>
        <authorList>
            <person name="Will S.E."/>
            <person name="Henke P."/>
            <person name="Boedeker C."/>
            <person name="Huang S."/>
            <person name="Brinkmann H."/>
            <person name="Rohde M."/>
            <person name="Jarek M."/>
            <person name="Friedl T."/>
            <person name="Seufert S."/>
            <person name="Schumacher M."/>
            <person name="Overmann J."/>
            <person name="Neumann-Schaal M."/>
            <person name="Petersen J."/>
        </authorList>
    </citation>
    <scope>NUCLEOTIDE SEQUENCE [LARGE SCALE GENOMIC DNA]</scope>
    <source>
        <strain evidence="2 3">SAG 39.79</strain>
    </source>
</reference>
<sequence>MLSVLPRRDGNYVCGDEERVMFQRILLALSITLSLYLFWGIRLQPNTSRVERQTYFAEITSFAYLNKNLVKGN</sequence>
<keyword evidence="1" id="KW-0472">Membrane</keyword>
<keyword evidence="1" id="KW-0812">Transmembrane</keyword>
<comment type="caution">
    <text evidence="2">The sequence shown here is derived from an EMBL/GenBank/DDBJ whole genome shotgun (WGS) entry which is preliminary data.</text>
</comment>
<keyword evidence="1" id="KW-1133">Transmembrane helix</keyword>
<dbReference type="EMBL" id="RSCK01000082">
    <property type="protein sequence ID" value="RUT04883.1"/>
    <property type="molecule type" value="Genomic_DNA"/>
</dbReference>
<organism evidence="2 3">
    <name type="scientific">Chroococcidiopsis cubana SAG 39.79</name>
    <dbReference type="NCBI Taxonomy" id="388085"/>
    <lineage>
        <taxon>Bacteria</taxon>
        <taxon>Bacillati</taxon>
        <taxon>Cyanobacteriota</taxon>
        <taxon>Cyanophyceae</taxon>
        <taxon>Chroococcidiopsidales</taxon>
        <taxon>Chroococcidiopsidaceae</taxon>
        <taxon>Chroococcidiopsis</taxon>
    </lineage>
</organism>
<dbReference type="Proteomes" id="UP000282574">
    <property type="component" value="Unassembled WGS sequence"/>
</dbReference>
<feature type="transmembrane region" description="Helical" evidence="1">
    <location>
        <begin position="20"/>
        <end position="39"/>
    </location>
</feature>
<keyword evidence="3" id="KW-1185">Reference proteome</keyword>
<evidence type="ECO:0000256" key="1">
    <source>
        <dbReference type="SAM" id="Phobius"/>
    </source>
</evidence>
<dbReference type="AlphaFoldDB" id="A0AB37UCI2"/>
<accession>A0AB37UCI2</accession>
<proteinExistence type="predicted"/>
<evidence type="ECO:0000313" key="2">
    <source>
        <dbReference type="EMBL" id="RUT04883.1"/>
    </source>
</evidence>
<evidence type="ECO:0000313" key="3">
    <source>
        <dbReference type="Proteomes" id="UP000282574"/>
    </source>
</evidence>
<protein>
    <submittedName>
        <fullName evidence="2">Uncharacterized protein</fullName>
    </submittedName>
</protein>